<organism evidence="6 7">
    <name type="scientific">Corynebacterium accolens</name>
    <dbReference type="NCBI Taxonomy" id="38284"/>
    <lineage>
        <taxon>Bacteria</taxon>
        <taxon>Bacillati</taxon>
        <taxon>Actinomycetota</taxon>
        <taxon>Actinomycetes</taxon>
        <taxon>Mycobacteriales</taxon>
        <taxon>Corynebacteriaceae</taxon>
        <taxon>Corynebacterium</taxon>
    </lineage>
</organism>
<dbReference type="GO" id="GO:0030313">
    <property type="term" value="C:cell envelope"/>
    <property type="evidence" value="ECO:0007669"/>
    <property type="project" value="UniProtKB-SubCell"/>
</dbReference>
<feature type="region of interest" description="Disordered" evidence="3">
    <location>
        <begin position="31"/>
        <end position="58"/>
    </location>
</feature>
<proteinExistence type="predicted"/>
<evidence type="ECO:0000313" key="6">
    <source>
        <dbReference type="EMBL" id="MDK4335330.1"/>
    </source>
</evidence>
<sequence>MKKYVFGTVIAAIVIAVLVVVGVMQLRGDDTGAGESAQAPGMESGTAGDQDVAERPDCPAGPIAGVDLECLGGDDAGEGDKADEGITIANVWAWWCEPCRAELPYLDEVAESHPDWKVIGVHADKNAGNGAAFLNDVGVDLPSFQDPDNSFAGTLGLPGVVPVTVILRDGEVIKQAAQPFTSADEIEKTVKEALAG</sequence>
<dbReference type="PROSITE" id="PS51352">
    <property type="entry name" value="THIOREDOXIN_2"/>
    <property type="match status" value="1"/>
</dbReference>
<dbReference type="PROSITE" id="PS00194">
    <property type="entry name" value="THIOREDOXIN_1"/>
    <property type="match status" value="1"/>
</dbReference>
<dbReference type="SUPFAM" id="SSF52833">
    <property type="entry name" value="Thioredoxin-like"/>
    <property type="match status" value="1"/>
</dbReference>
<keyword evidence="4" id="KW-0812">Transmembrane</keyword>
<dbReference type="CDD" id="cd02966">
    <property type="entry name" value="TlpA_like_family"/>
    <property type="match status" value="1"/>
</dbReference>
<accession>A0AAP4FA51</accession>
<dbReference type="GO" id="GO:0017004">
    <property type="term" value="P:cytochrome complex assembly"/>
    <property type="evidence" value="ECO:0007669"/>
    <property type="project" value="UniProtKB-KW"/>
</dbReference>
<dbReference type="PANTHER" id="PTHR42852:SF13">
    <property type="entry name" value="PROTEIN DIPZ"/>
    <property type="match status" value="1"/>
</dbReference>
<dbReference type="InterPro" id="IPR017937">
    <property type="entry name" value="Thioredoxin_CS"/>
</dbReference>
<dbReference type="Pfam" id="PF08534">
    <property type="entry name" value="Redoxin"/>
    <property type="match status" value="1"/>
</dbReference>
<dbReference type="RefSeq" id="WP_284623992.1">
    <property type="nucleotide sequence ID" value="NZ_JASNVU010000009.1"/>
</dbReference>
<evidence type="ECO:0000256" key="3">
    <source>
        <dbReference type="SAM" id="MobiDB-lite"/>
    </source>
</evidence>
<evidence type="ECO:0000313" key="7">
    <source>
        <dbReference type="Proteomes" id="UP001230317"/>
    </source>
</evidence>
<keyword evidence="4" id="KW-0472">Membrane</keyword>
<keyword evidence="2" id="KW-0201">Cytochrome c-type biogenesis</keyword>
<comment type="caution">
    <text evidence="6">The sequence shown here is derived from an EMBL/GenBank/DDBJ whole genome shotgun (WGS) entry which is preliminary data.</text>
</comment>
<dbReference type="Proteomes" id="UP001230317">
    <property type="component" value="Unassembled WGS sequence"/>
</dbReference>
<dbReference type="InterPro" id="IPR013766">
    <property type="entry name" value="Thioredoxin_domain"/>
</dbReference>
<gene>
    <name evidence="6" type="ORF">QPX58_07910</name>
</gene>
<keyword evidence="4" id="KW-1133">Transmembrane helix</keyword>
<dbReference type="InterPro" id="IPR050553">
    <property type="entry name" value="Thioredoxin_ResA/DsbE_sf"/>
</dbReference>
<reference evidence="6" key="1">
    <citation type="submission" date="2023-05" db="EMBL/GenBank/DDBJ databases">
        <title>Metabolic capabilities are highly conserved among human nasal-associated Corynebacterium species in pangenomic analyses.</title>
        <authorList>
            <person name="Tran T.H."/>
            <person name="Roberts A.Q."/>
            <person name="Escapa I.F."/>
            <person name="Gao W."/>
            <person name="Conlan S."/>
            <person name="Kong H."/>
            <person name="Segre J.A."/>
            <person name="Kelly M.S."/>
            <person name="Lemon K.P."/>
        </authorList>
    </citation>
    <scope>NUCLEOTIDE SEQUENCE</scope>
    <source>
        <strain evidence="6">KPL2618</strain>
    </source>
</reference>
<evidence type="ECO:0000259" key="5">
    <source>
        <dbReference type="PROSITE" id="PS51352"/>
    </source>
</evidence>
<evidence type="ECO:0000256" key="2">
    <source>
        <dbReference type="ARBA" id="ARBA00022748"/>
    </source>
</evidence>
<protein>
    <submittedName>
        <fullName evidence="6">TlpA disulfide reductase family protein</fullName>
    </submittedName>
</protein>
<dbReference type="Gene3D" id="3.40.30.10">
    <property type="entry name" value="Glutaredoxin"/>
    <property type="match status" value="1"/>
</dbReference>
<name>A0AAP4FA51_9CORY</name>
<dbReference type="InterPro" id="IPR013740">
    <property type="entry name" value="Redoxin"/>
</dbReference>
<evidence type="ECO:0000256" key="4">
    <source>
        <dbReference type="SAM" id="Phobius"/>
    </source>
</evidence>
<dbReference type="EMBL" id="JASNVU010000009">
    <property type="protein sequence ID" value="MDK4335330.1"/>
    <property type="molecule type" value="Genomic_DNA"/>
</dbReference>
<evidence type="ECO:0000256" key="1">
    <source>
        <dbReference type="ARBA" id="ARBA00004196"/>
    </source>
</evidence>
<dbReference type="PANTHER" id="PTHR42852">
    <property type="entry name" value="THIOL:DISULFIDE INTERCHANGE PROTEIN DSBE"/>
    <property type="match status" value="1"/>
</dbReference>
<dbReference type="GO" id="GO:0016491">
    <property type="term" value="F:oxidoreductase activity"/>
    <property type="evidence" value="ECO:0007669"/>
    <property type="project" value="InterPro"/>
</dbReference>
<dbReference type="AlphaFoldDB" id="A0AAP4FA51"/>
<dbReference type="InterPro" id="IPR036249">
    <property type="entry name" value="Thioredoxin-like_sf"/>
</dbReference>
<feature type="domain" description="Thioredoxin" evidence="5">
    <location>
        <begin position="33"/>
        <end position="195"/>
    </location>
</feature>
<feature type="transmembrane region" description="Helical" evidence="4">
    <location>
        <begin position="6"/>
        <end position="26"/>
    </location>
</feature>
<comment type="subcellular location">
    <subcellularLocation>
        <location evidence="1">Cell envelope</location>
    </subcellularLocation>
</comment>